<sequence length="533" mass="62941">MQIPPSFSLYLIAKKKQQIKQFSIKPQQYEEQVNVFEIPVSKDIPYQIPGTNIGVKTSVPIDAEKTPEAHKQLLDEVQNELERMKAVLKMDNIKPTQPLEQDKHIEDAVENLSHKDKLKVINDLFTVKKGLENAQKAVITKSQVQPVIRLLKKDEQLAFSNTYDELYNQKFQASQSQNDEPAFVVNKKAQQNQPQKQQQVKASPKEDPQEHQEDQNYQLKPELKQQIENSINLSEQLPRQVQRKQKYQKYPESKPQDYRKLMPMNRGEHEIIADQCISGIMKTQKQVDIIQEKSMQQRQAEQHHLIRPCPEKIIKDVKFNIITGKQIIEGEQNQYQDQQQEIYQEQQEIEPQQLEIQEPVQKPIEQKPKKKYQKQQFPDQIDDQIINEQVVIVNRDDKIKKHLQQIIKEKELFFKQQLEKKKKTYAIPHYNKSILEEIQKLNSYYQIESISQNDLAGKFCSLKNKWDVFETICNQIVSNLIIEQTNQVVEGIKGLVKTKEEINVDNDDFDQEEEEEGEEEFEYEEVYEEEYEQ</sequence>
<reference evidence="2" key="1">
    <citation type="submission" date="2023-06" db="EMBL/GenBank/DDBJ databases">
        <authorList>
            <person name="Kurt Z."/>
        </authorList>
    </citation>
    <scope>NUCLEOTIDE SEQUENCE</scope>
</reference>
<feature type="region of interest" description="Disordered" evidence="1">
    <location>
        <begin position="187"/>
        <end position="215"/>
    </location>
</feature>
<name>A0AA86QUY7_9EUKA</name>
<dbReference type="AlphaFoldDB" id="A0AA86QUY7"/>
<comment type="caution">
    <text evidence="2">The sequence shown here is derived from an EMBL/GenBank/DDBJ whole genome shotgun (WGS) entry which is preliminary data.</text>
</comment>
<protein>
    <submittedName>
        <fullName evidence="2">Uncharacterized protein</fullName>
    </submittedName>
</protein>
<evidence type="ECO:0000313" key="4">
    <source>
        <dbReference type="Proteomes" id="UP001642409"/>
    </source>
</evidence>
<reference evidence="3 4" key="2">
    <citation type="submission" date="2024-07" db="EMBL/GenBank/DDBJ databases">
        <authorList>
            <person name="Akdeniz Z."/>
        </authorList>
    </citation>
    <scope>NUCLEOTIDE SEQUENCE [LARGE SCALE GENOMIC DNA]</scope>
</reference>
<dbReference type="EMBL" id="CAXDID020000243">
    <property type="protein sequence ID" value="CAL6063028.1"/>
    <property type="molecule type" value="Genomic_DNA"/>
</dbReference>
<proteinExistence type="predicted"/>
<evidence type="ECO:0000313" key="3">
    <source>
        <dbReference type="EMBL" id="CAL6063028.1"/>
    </source>
</evidence>
<feature type="compositionally biased region" description="Basic and acidic residues" evidence="1">
    <location>
        <begin position="249"/>
        <end position="259"/>
    </location>
</feature>
<dbReference type="Proteomes" id="UP001642409">
    <property type="component" value="Unassembled WGS sequence"/>
</dbReference>
<feature type="compositionally biased region" description="Basic and acidic residues" evidence="1">
    <location>
        <begin position="203"/>
        <end position="214"/>
    </location>
</feature>
<dbReference type="EMBL" id="CATOUU010000938">
    <property type="protein sequence ID" value="CAI9961232.1"/>
    <property type="molecule type" value="Genomic_DNA"/>
</dbReference>
<accession>A0AA86QUY7</accession>
<feature type="region of interest" description="Disordered" evidence="1">
    <location>
        <begin position="504"/>
        <end position="533"/>
    </location>
</feature>
<feature type="compositionally biased region" description="Low complexity" evidence="1">
    <location>
        <begin position="187"/>
        <end position="202"/>
    </location>
</feature>
<evidence type="ECO:0000256" key="1">
    <source>
        <dbReference type="SAM" id="MobiDB-lite"/>
    </source>
</evidence>
<organism evidence="2">
    <name type="scientific">Hexamita inflata</name>
    <dbReference type="NCBI Taxonomy" id="28002"/>
    <lineage>
        <taxon>Eukaryota</taxon>
        <taxon>Metamonada</taxon>
        <taxon>Diplomonadida</taxon>
        <taxon>Hexamitidae</taxon>
        <taxon>Hexamitinae</taxon>
        <taxon>Hexamita</taxon>
    </lineage>
</organism>
<keyword evidence="4" id="KW-1185">Reference proteome</keyword>
<feature type="region of interest" description="Disordered" evidence="1">
    <location>
        <begin position="233"/>
        <end position="259"/>
    </location>
</feature>
<gene>
    <name evidence="2" type="ORF">HINF_LOCUS48877</name>
    <name evidence="3" type="ORF">HINF_LOCUS50593</name>
</gene>
<evidence type="ECO:0000313" key="2">
    <source>
        <dbReference type="EMBL" id="CAI9961232.1"/>
    </source>
</evidence>